<evidence type="ECO:0000313" key="3">
    <source>
        <dbReference type="EMBL" id="CAE0779591.1"/>
    </source>
</evidence>
<gene>
    <name evidence="2" type="ORF">PCAR00345_LOCUS32228</name>
    <name evidence="3" type="ORF">PCAR00345_LOCUS32230</name>
    <name evidence="4" type="ORF">PCAR00345_LOCUS32231</name>
</gene>
<dbReference type="EMBL" id="HBIZ01050383">
    <property type="protein sequence ID" value="CAE0779589.1"/>
    <property type="molecule type" value="Transcribed_RNA"/>
</dbReference>
<name>A0A6T0CBA0_CHRCT</name>
<dbReference type="EMBL" id="HBIZ01050385">
    <property type="protein sequence ID" value="CAE0779591.1"/>
    <property type="molecule type" value="Transcribed_RNA"/>
</dbReference>
<protein>
    <submittedName>
        <fullName evidence="2">Uncharacterized protein</fullName>
    </submittedName>
</protein>
<feature type="region of interest" description="Disordered" evidence="1">
    <location>
        <begin position="126"/>
        <end position="147"/>
    </location>
</feature>
<dbReference type="AlphaFoldDB" id="A0A6T0CBA0"/>
<evidence type="ECO:0000313" key="4">
    <source>
        <dbReference type="EMBL" id="CAE0779592.1"/>
    </source>
</evidence>
<organism evidence="2">
    <name type="scientific">Chrysotila carterae</name>
    <name type="common">Marine alga</name>
    <name type="synonym">Syracosphaera carterae</name>
    <dbReference type="NCBI Taxonomy" id="13221"/>
    <lineage>
        <taxon>Eukaryota</taxon>
        <taxon>Haptista</taxon>
        <taxon>Haptophyta</taxon>
        <taxon>Prymnesiophyceae</taxon>
        <taxon>Isochrysidales</taxon>
        <taxon>Isochrysidaceae</taxon>
        <taxon>Chrysotila</taxon>
    </lineage>
</organism>
<dbReference type="EMBL" id="HBIZ01050387">
    <property type="protein sequence ID" value="CAE0779592.1"/>
    <property type="molecule type" value="Transcribed_RNA"/>
</dbReference>
<proteinExistence type="predicted"/>
<evidence type="ECO:0000313" key="2">
    <source>
        <dbReference type="EMBL" id="CAE0779589.1"/>
    </source>
</evidence>
<sequence>MNIGEAVGIEREVLLITVTIHCSNVHRNDHFFKLERHKNFKQKIIYGRMFSEVGELRDRSFGKEWHVHLAIGECGQELFLPKSSKWQMNVVDEHLVPGKVTQEKVEDPLDLSAVCSHSVAQEELYRPLEAPEDAESESEQCTKEEDT</sequence>
<reference evidence="2" key="1">
    <citation type="submission" date="2021-01" db="EMBL/GenBank/DDBJ databases">
        <authorList>
            <person name="Corre E."/>
            <person name="Pelletier E."/>
            <person name="Niang G."/>
            <person name="Scheremetjew M."/>
            <person name="Finn R."/>
            <person name="Kale V."/>
            <person name="Holt S."/>
            <person name="Cochrane G."/>
            <person name="Meng A."/>
            <person name="Brown T."/>
            <person name="Cohen L."/>
        </authorList>
    </citation>
    <scope>NUCLEOTIDE SEQUENCE</scope>
    <source>
        <strain evidence="2">CCMP645</strain>
    </source>
</reference>
<evidence type="ECO:0000256" key="1">
    <source>
        <dbReference type="SAM" id="MobiDB-lite"/>
    </source>
</evidence>
<accession>A0A6T0CBA0</accession>